<dbReference type="Pfam" id="PF09369">
    <property type="entry name" value="MZB"/>
    <property type="match status" value="1"/>
</dbReference>
<gene>
    <name evidence="2" type="ORF">LIP50_07920</name>
</gene>
<dbReference type="InterPro" id="IPR018973">
    <property type="entry name" value="MZB"/>
</dbReference>
<reference evidence="2 3" key="1">
    <citation type="submission" date="2021-10" db="EMBL/GenBank/DDBJ databases">
        <title>Collection of gut derived symbiotic bacterial strains cultured from healthy donors.</title>
        <authorList>
            <person name="Lin H."/>
            <person name="Littmann E."/>
            <person name="Claire K."/>
            <person name="Pamer E."/>
        </authorList>
    </citation>
    <scope>NUCLEOTIDE SEQUENCE [LARGE SCALE GENOMIC DNA]</scope>
    <source>
        <strain evidence="2 3">MSK.17.68</strain>
    </source>
</reference>
<dbReference type="RefSeq" id="WP_226914926.1">
    <property type="nucleotide sequence ID" value="NZ_JAJBMB010000006.1"/>
</dbReference>
<name>A0ABS8CXD8_9FIRM</name>
<dbReference type="InterPro" id="IPR047721">
    <property type="entry name" value="DrmB"/>
</dbReference>
<comment type="caution">
    <text evidence="2">The sequence shown here is derived from an EMBL/GenBank/DDBJ whole genome shotgun (WGS) entry which is preliminary data.</text>
</comment>
<feature type="domain" description="MrfA-like Zn-binding" evidence="1">
    <location>
        <begin position="491"/>
        <end position="593"/>
    </location>
</feature>
<dbReference type="Proteomes" id="UP001299409">
    <property type="component" value="Unassembled WGS sequence"/>
</dbReference>
<evidence type="ECO:0000313" key="3">
    <source>
        <dbReference type="Proteomes" id="UP001299409"/>
    </source>
</evidence>
<keyword evidence="3" id="KW-1185">Reference proteome</keyword>
<sequence length="629" mass="72468">MNKIKREKTGNKYDSYNIRLSQLITTYGPGGIVDFEDQPLMVADFNYWTKYNIIHDERLEKILGVDEFRLYKDDSENNGVGVPFIRFPTWYFCPKCKELKSLDEWQNDYSKLHSDNKFMLKPQCSNPQCKKSKLVPLSILVACEKGHINDFPWVEWTHLKKGQICKKPELKIESNSGNLGLESFRVKCKCGAMNSLAGVFSKNSFEKLKIDEKYKDLFKCKGKLQWKGIENNKKKCGLFPQTILRNASNIYFSKIETSIVIPPYSDELNSLIENSRYYDALLIAKNMQGQMEEFIDKYIESIAMEINKSKNIDIIESIIKRKIIKEDSSESIINRNTYRLEEYNALMGKITPENFSTRDFKIDHPIAGKKYGINEISSITLVKKLREVRALVGFTRLNPPNNYIMGKDYLESYESKVVDIKPKGGNWYPAYEVRGEGIFIEFDSNAIDRWINNNNEEIKIRVDKINQNYNKDKSDEEKREISAKFIMLHTLSHLIIKELSFECGYSIASLRERIYCDMPGEDDKMSGILIYTADGDSEGSLGGLVKQGKIEKFTKIFKNAIKRAKWCSYDPVCINSKGQGRKSQNLAACHSCTLLPETSCEEFNILLDRALIVGNLENDKLGFLSSYIL</sequence>
<evidence type="ECO:0000259" key="1">
    <source>
        <dbReference type="Pfam" id="PF09369"/>
    </source>
</evidence>
<dbReference type="NCBIfam" id="NF038324">
    <property type="entry name" value="DrmB_fam"/>
    <property type="match status" value="1"/>
</dbReference>
<evidence type="ECO:0000313" key="2">
    <source>
        <dbReference type="EMBL" id="MCB5446123.1"/>
    </source>
</evidence>
<proteinExistence type="predicted"/>
<protein>
    <submittedName>
        <fullName evidence="2">DUF1998 domain-containing protein</fullName>
    </submittedName>
</protein>
<dbReference type="EMBL" id="JAJBMB010000006">
    <property type="protein sequence ID" value="MCB5446123.1"/>
    <property type="molecule type" value="Genomic_DNA"/>
</dbReference>
<organism evidence="2 3">
    <name type="scientific">Intestinibacter bartlettii</name>
    <dbReference type="NCBI Taxonomy" id="261299"/>
    <lineage>
        <taxon>Bacteria</taxon>
        <taxon>Bacillati</taxon>
        <taxon>Bacillota</taxon>
        <taxon>Clostridia</taxon>
        <taxon>Peptostreptococcales</taxon>
        <taxon>Peptostreptococcaceae</taxon>
        <taxon>Intestinibacter</taxon>
    </lineage>
</organism>
<accession>A0ABS8CXD8</accession>